<dbReference type="PANTHER" id="PTHR31361:SF15">
    <property type="entry name" value="GH16 DOMAIN-CONTAINING PROTEIN"/>
    <property type="match status" value="1"/>
</dbReference>
<reference evidence="10" key="2">
    <citation type="journal article" date="2019" name="IMA Fungus">
        <title>Genome sequencing and comparison of five Tilletia species to identify candidate genes for the detection of regulated species infecting wheat.</title>
        <authorList>
            <person name="Nguyen H.D.T."/>
            <person name="Sultana T."/>
            <person name="Kesanakurti P."/>
            <person name="Hambleton S."/>
        </authorList>
    </citation>
    <scope>NUCLEOTIDE SEQUENCE</scope>
    <source>
        <strain evidence="10">DAOMC 236416</strain>
    </source>
</reference>
<evidence type="ECO:0000256" key="9">
    <source>
        <dbReference type="SAM" id="MobiDB-lite"/>
    </source>
</evidence>
<dbReference type="InterPro" id="IPR005629">
    <property type="entry name" value="Skn1/Kre6/Sbg1"/>
</dbReference>
<keyword evidence="3" id="KW-0812">Transmembrane</keyword>
<dbReference type="InterPro" id="IPR000757">
    <property type="entry name" value="Beta-glucanase-like"/>
</dbReference>
<sequence length="852" mass="93601">MSSSPSTELPRPSETDPGEVSIPVPQTPAAADRTSIESSASGSPAASEVDRRSYFESFPPSTTSLAVDPSEPVPALPPATASSSPQQHELLMSPKPSSDQPSSDRPSSDRPSSDRASSDQTSTDQRAPLTDIPLGRQTPHIDLPSGPYSPHMEIPMGRQTPLLDASSGRMTPHLDVPTGRQTPLMDLHYQITSGRQTPIDWNADPLPVTLRTVSAMSGRMTPLRPETPEIFTGLNPRRWTRALSSMSMGSRPTTPALVDEEEDERAAGGLGLGLGLGGGGYFDGARQRNSRFGQPSTPDISLSSPSLEGKTYEYLEEEDDALHDPADADMHSGSVGIRGVLNVATLMILAAGLLGLFAGYPVFSYLTHAREIRDASRAGFNIGGTNGTGQIPDLNIRQIIDPDTPPDVYSFTSTGVDQSLRATNTKFKLVFSDEFNEEGRTFWPGDDPFWEAVDMWYGATLDYEWYSPEAVNTTGGKLVIALEAMEIHNLNFRSGMVQSWNKLCYQGGYIEFSMLHPGDRMTQGYWPALWMMGNLGRPGYLGSTEGLWPYSYDSCDSGIMPKQLYWNMSGPLATVQGTGQYSKPSPDNPNGPDRLSHLPGMRFPSCTCPGEDHPGPNVNTGRSAAELDVIESQIQYHGAFHTYASQSMQTAPFDKGYFWHNETDVNYHIYNRTISFINDYVGGPLQECTSGLTQVPDDGYEENGQRYVKYGVEYQPDWEGNGRNAYVTWYLDGKPSWTVFGSALGPRADQDIGQRLIPVEPMSIIMNLGMATGFQPVHFTGPNAMTIPTSMKVDYVRLYQLENKNPLVGCDPPDHPTLDYINKHPDLYRNRDLVSFNSTQHKWPRNRLTTGC</sequence>
<accession>A0A177TPR2</accession>
<keyword evidence="6" id="KW-0472">Membrane</keyword>
<feature type="compositionally biased region" description="Low complexity" evidence="9">
    <location>
        <begin position="93"/>
        <end position="105"/>
    </location>
</feature>
<evidence type="ECO:0000256" key="2">
    <source>
        <dbReference type="ARBA" id="ARBA00010962"/>
    </source>
</evidence>
<evidence type="ECO:0000256" key="8">
    <source>
        <dbReference type="ARBA" id="ARBA00023316"/>
    </source>
</evidence>
<comment type="caution">
    <text evidence="10">The sequence shown here is derived from an EMBL/GenBank/DDBJ whole genome shotgun (WGS) entry which is preliminary data.</text>
</comment>
<evidence type="ECO:0000256" key="7">
    <source>
        <dbReference type="ARBA" id="ARBA00023180"/>
    </source>
</evidence>
<evidence type="ECO:0000256" key="4">
    <source>
        <dbReference type="ARBA" id="ARBA00022968"/>
    </source>
</evidence>
<dbReference type="Gene3D" id="2.60.120.200">
    <property type="match status" value="2"/>
</dbReference>
<evidence type="ECO:0000256" key="1">
    <source>
        <dbReference type="ARBA" id="ARBA00004606"/>
    </source>
</evidence>
<dbReference type="SUPFAM" id="SSF49899">
    <property type="entry name" value="Concanavalin A-like lectins/glucanases"/>
    <property type="match status" value="1"/>
</dbReference>
<feature type="compositionally biased region" description="Basic and acidic residues" evidence="9">
    <location>
        <begin position="106"/>
        <end position="117"/>
    </location>
</feature>
<feature type="region of interest" description="Disordered" evidence="9">
    <location>
        <begin position="1"/>
        <end position="140"/>
    </location>
</feature>
<dbReference type="CDD" id="cd02180">
    <property type="entry name" value="GH16_fungal_KRE6_glucanase"/>
    <property type="match status" value="1"/>
</dbReference>
<gene>
    <name evidence="10" type="ORF">A4X13_0g5419</name>
</gene>
<evidence type="ECO:0000313" key="11">
    <source>
        <dbReference type="Proteomes" id="UP000077521"/>
    </source>
</evidence>
<feature type="compositionally biased region" description="Low complexity" evidence="9">
    <location>
        <begin position="36"/>
        <end position="47"/>
    </location>
</feature>
<name>A0A177TPR2_9BASI</name>
<organism evidence="10 11">
    <name type="scientific">Tilletia indica</name>
    <dbReference type="NCBI Taxonomy" id="43049"/>
    <lineage>
        <taxon>Eukaryota</taxon>
        <taxon>Fungi</taxon>
        <taxon>Dikarya</taxon>
        <taxon>Basidiomycota</taxon>
        <taxon>Ustilaginomycotina</taxon>
        <taxon>Exobasidiomycetes</taxon>
        <taxon>Tilletiales</taxon>
        <taxon>Tilletiaceae</taxon>
        <taxon>Tilletia</taxon>
    </lineage>
</organism>
<evidence type="ECO:0000256" key="5">
    <source>
        <dbReference type="ARBA" id="ARBA00022989"/>
    </source>
</evidence>
<feature type="compositionally biased region" description="Polar residues" evidence="9">
    <location>
        <begin position="290"/>
        <end position="306"/>
    </location>
</feature>
<dbReference type="PROSITE" id="PS51762">
    <property type="entry name" value="GH16_2"/>
    <property type="match status" value="1"/>
</dbReference>
<evidence type="ECO:0000256" key="3">
    <source>
        <dbReference type="ARBA" id="ARBA00022692"/>
    </source>
</evidence>
<comment type="similarity">
    <text evidence="2">Belongs to the SKN1/KRE6 family.</text>
</comment>
<feature type="region of interest" description="Disordered" evidence="9">
    <location>
        <begin position="285"/>
        <end position="306"/>
    </location>
</feature>
<evidence type="ECO:0000256" key="6">
    <source>
        <dbReference type="ARBA" id="ARBA00023136"/>
    </source>
</evidence>
<dbReference type="GO" id="GO:0031505">
    <property type="term" value="P:fungal-type cell wall organization"/>
    <property type="evidence" value="ECO:0007669"/>
    <property type="project" value="TreeGrafter"/>
</dbReference>
<reference evidence="10" key="1">
    <citation type="submission" date="2016-04" db="EMBL/GenBank/DDBJ databases">
        <authorList>
            <person name="Nguyen H.D."/>
            <person name="Samba Siva P."/>
            <person name="Cullis J."/>
            <person name="Levesque C.A."/>
            <person name="Hambleton S."/>
        </authorList>
    </citation>
    <scope>NUCLEOTIDE SEQUENCE</scope>
    <source>
        <strain evidence="10">DAOMC 236416</strain>
    </source>
</reference>
<dbReference type="Proteomes" id="UP000077521">
    <property type="component" value="Unassembled WGS sequence"/>
</dbReference>
<dbReference type="GO" id="GO:0005789">
    <property type="term" value="C:endoplasmic reticulum membrane"/>
    <property type="evidence" value="ECO:0007669"/>
    <property type="project" value="TreeGrafter"/>
</dbReference>
<keyword evidence="4" id="KW-0735">Signal-anchor</keyword>
<dbReference type="AlphaFoldDB" id="A0A177TPR2"/>
<dbReference type="PANTHER" id="PTHR31361">
    <property type="entry name" value="BETA-GLUCAN SYNTHESIS-ASSOCIATED PROTEIN KRE6-RELATED"/>
    <property type="match status" value="1"/>
</dbReference>
<protein>
    <submittedName>
        <fullName evidence="10">Uncharacterized protein</fullName>
    </submittedName>
</protein>
<keyword evidence="8" id="KW-0961">Cell wall biogenesis/degradation</keyword>
<dbReference type="GO" id="GO:0005886">
    <property type="term" value="C:plasma membrane"/>
    <property type="evidence" value="ECO:0007669"/>
    <property type="project" value="TreeGrafter"/>
</dbReference>
<dbReference type="GO" id="GO:0015926">
    <property type="term" value="F:glucosidase activity"/>
    <property type="evidence" value="ECO:0007669"/>
    <property type="project" value="TreeGrafter"/>
</dbReference>
<keyword evidence="5" id="KW-1133">Transmembrane helix</keyword>
<comment type="subcellular location">
    <subcellularLocation>
        <location evidence="1">Membrane</location>
        <topology evidence="1">Single-pass type II membrane protein</topology>
    </subcellularLocation>
</comment>
<keyword evidence="7" id="KW-0325">Glycoprotein</keyword>
<dbReference type="EMBL" id="LWDF02000421">
    <property type="protein sequence ID" value="KAE8248905.1"/>
    <property type="molecule type" value="Genomic_DNA"/>
</dbReference>
<dbReference type="Pfam" id="PF03935">
    <property type="entry name" value="SKN1_KRE6_Sbg1"/>
    <property type="match status" value="1"/>
</dbReference>
<proteinExistence type="inferred from homology"/>
<evidence type="ECO:0000313" key="10">
    <source>
        <dbReference type="EMBL" id="KAE8248905.1"/>
    </source>
</evidence>
<keyword evidence="11" id="KW-1185">Reference proteome</keyword>
<dbReference type="GO" id="GO:0006078">
    <property type="term" value="P:(1-&gt;6)-beta-D-glucan biosynthetic process"/>
    <property type="evidence" value="ECO:0007669"/>
    <property type="project" value="TreeGrafter"/>
</dbReference>
<dbReference type="InterPro" id="IPR013320">
    <property type="entry name" value="ConA-like_dom_sf"/>
</dbReference>